<dbReference type="InterPro" id="IPR051343">
    <property type="entry name" value="G-type_lectin_kinases/EP1-like"/>
</dbReference>
<dbReference type="AlphaFoldDB" id="A0ABC8TF80"/>
<evidence type="ECO:0000256" key="3">
    <source>
        <dbReference type="ARBA" id="ARBA00023157"/>
    </source>
</evidence>
<dbReference type="Pfam" id="PF01453">
    <property type="entry name" value="B_lectin"/>
    <property type="match status" value="1"/>
</dbReference>
<feature type="transmembrane region" description="Helical" evidence="5">
    <location>
        <begin position="434"/>
        <end position="457"/>
    </location>
</feature>
<dbReference type="EMBL" id="CAUOFW020005002">
    <property type="protein sequence ID" value="CAK9168082.1"/>
    <property type="molecule type" value="Genomic_DNA"/>
</dbReference>
<dbReference type="Gene3D" id="2.90.10.30">
    <property type="match status" value="1"/>
</dbReference>
<dbReference type="InterPro" id="IPR003609">
    <property type="entry name" value="Pan_app"/>
</dbReference>
<dbReference type="PROSITE" id="PS50927">
    <property type="entry name" value="BULB_LECTIN"/>
    <property type="match status" value="1"/>
</dbReference>
<evidence type="ECO:0000256" key="5">
    <source>
        <dbReference type="SAM" id="Phobius"/>
    </source>
</evidence>
<dbReference type="InterPro" id="IPR035446">
    <property type="entry name" value="SLSG/EP1"/>
</dbReference>
<dbReference type="InterPro" id="IPR000858">
    <property type="entry name" value="S_locus_glycoprot_dom"/>
</dbReference>
<dbReference type="PROSITE" id="PS50948">
    <property type="entry name" value="PAN"/>
    <property type="match status" value="1"/>
</dbReference>
<keyword evidence="4" id="KW-0325">Glycoprotein</keyword>
<gene>
    <name evidence="8" type="ORF">ILEXP_LOCUS37413</name>
</gene>
<evidence type="ECO:0008006" key="10">
    <source>
        <dbReference type="Google" id="ProtNLM"/>
    </source>
</evidence>
<comment type="caution">
    <text evidence="8">The sequence shown here is derived from an EMBL/GenBank/DDBJ whole genome shotgun (WGS) entry which is preliminary data.</text>
</comment>
<keyword evidence="2" id="KW-0732">Signal</keyword>
<proteinExistence type="predicted"/>
<dbReference type="InterPro" id="IPR001480">
    <property type="entry name" value="Bulb-type_lectin_dom"/>
</dbReference>
<dbReference type="SUPFAM" id="SSF51110">
    <property type="entry name" value="alpha-D-mannose-specific plant lectins"/>
    <property type="match status" value="1"/>
</dbReference>
<organism evidence="8 9">
    <name type="scientific">Ilex paraguariensis</name>
    <name type="common">yerba mate</name>
    <dbReference type="NCBI Taxonomy" id="185542"/>
    <lineage>
        <taxon>Eukaryota</taxon>
        <taxon>Viridiplantae</taxon>
        <taxon>Streptophyta</taxon>
        <taxon>Embryophyta</taxon>
        <taxon>Tracheophyta</taxon>
        <taxon>Spermatophyta</taxon>
        <taxon>Magnoliopsida</taxon>
        <taxon>eudicotyledons</taxon>
        <taxon>Gunneridae</taxon>
        <taxon>Pentapetalae</taxon>
        <taxon>asterids</taxon>
        <taxon>campanulids</taxon>
        <taxon>Aquifoliales</taxon>
        <taxon>Aquifoliaceae</taxon>
        <taxon>Ilex</taxon>
    </lineage>
</organism>
<keyword evidence="9" id="KW-1185">Reference proteome</keyword>
<sequence length="475" mass="52663">MERQFINSVTRFRVTQLLLITTTLLALCTTTWFGVGAATDQELVRGFKATPDHSISSFQALLRDSAGNYSLGFLRVNRTELSLAVVHVPSSEPLWFANMTRLARWSDSTQLFFNGSLVVSDPQTKVFWSSNTNGDRVWLSNTSNLEIQKLDGSHTILWQSFQFPTDTLVENQNFTSAMSLVSSNGLYSMRLGSDFMGLYAKFNGDSGSDQIYCKHKALEAKADIIEGQPIYALLNPNGYLGMYQNGSAPVDVQSFNSFQQSGSGIRRVRIEPDGNLKGYYWTGFSWILDYQAISEPCELPSSCGSYGLCQPGKDCSCLDNRTEHNSGGCISPENGNSGDFCSVYDQKYKVFRRSGVELPYKELMGSQKMASLERCESACELNCSCWGAVYNNNSGFCYMLDYPIQTLVGVGDLTKVGYFKVKEGVGKRKMDGRLTVVIGLLCGLVLLFGGVVGIGLYRISKRKRGIRGMWTRMVG</sequence>
<reference evidence="8 9" key="1">
    <citation type="submission" date="2024-02" db="EMBL/GenBank/DDBJ databases">
        <authorList>
            <person name="Vignale AGUSTIN F."/>
            <person name="Sosa J E."/>
            <person name="Modenutti C."/>
        </authorList>
    </citation>
    <scope>NUCLEOTIDE SEQUENCE [LARGE SCALE GENOMIC DNA]</scope>
</reference>
<dbReference type="PIRSF" id="PIRSF002686">
    <property type="entry name" value="SLG"/>
    <property type="match status" value="1"/>
</dbReference>
<dbReference type="InterPro" id="IPR036426">
    <property type="entry name" value="Bulb-type_lectin_dom_sf"/>
</dbReference>
<keyword evidence="5" id="KW-0472">Membrane</keyword>
<evidence type="ECO:0000313" key="8">
    <source>
        <dbReference type="EMBL" id="CAK9168082.1"/>
    </source>
</evidence>
<evidence type="ECO:0000256" key="1">
    <source>
        <dbReference type="ARBA" id="ARBA00003061"/>
    </source>
</evidence>
<name>A0ABC8TF80_9AQUA</name>
<evidence type="ECO:0000259" key="7">
    <source>
        <dbReference type="PROSITE" id="PS50948"/>
    </source>
</evidence>
<dbReference type="PANTHER" id="PTHR47976">
    <property type="entry name" value="G-TYPE LECTIN S-RECEPTOR-LIKE SERINE/THREONINE-PROTEIN KINASE SD2-5"/>
    <property type="match status" value="1"/>
</dbReference>
<keyword evidence="3" id="KW-1015">Disulfide bond</keyword>
<evidence type="ECO:0000256" key="4">
    <source>
        <dbReference type="ARBA" id="ARBA00023180"/>
    </source>
</evidence>
<comment type="function">
    <text evidence="1">Involved in sporophytic self-incompatibility system (the inability of flowering plants to achieve self-fertilization).</text>
</comment>
<feature type="domain" description="Apple" evidence="7">
    <location>
        <begin position="341"/>
        <end position="423"/>
    </location>
</feature>
<evidence type="ECO:0000313" key="9">
    <source>
        <dbReference type="Proteomes" id="UP001642360"/>
    </source>
</evidence>
<dbReference type="Pfam" id="PF00954">
    <property type="entry name" value="S_locus_glycop"/>
    <property type="match status" value="1"/>
</dbReference>
<evidence type="ECO:0000256" key="2">
    <source>
        <dbReference type="ARBA" id="ARBA00022729"/>
    </source>
</evidence>
<evidence type="ECO:0000259" key="6">
    <source>
        <dbReference type="PROSITE" id="PS50927"/>
    </source>
</evidence>
<keyword evidence="5" id="KW-0812">Transmembrane</keyword>
<accession>A0ABC8TF80</accession>
<keyword evidence="5" id="KW-1133">Transmembrane helix</keyword>
<feature type="domain" description="Bulb-type lectin" evidence="6">
    <location>
        <begin position="46"/>
        <end position="169"/>
    </location>
</feature>
<protein>
    <recommendedName>
        <fullName evidence="10">Apple domain-containing protein</fullName>
    </recommendedName>
</protein>
<dbReference type="Pfam" id="PF00024">
    <property type="entry name" value="PAN_1"/>
    <property type="match status" value="1"/>
</dbReference>
<dbReference type="Proteomes" id="UP001642360">
    <property type="component" value="Unassembled WGS sequence"/>
</dbReference>